<gene>
    <name evidence="9" type="ORF">GSTUAT00003357001</name>
</gene>
<evidence type="ECO:0000313" key="10">
    <source>
        <dbReference type="Proteomes" id="UP001412239"/>
    </source>
</evidence>
<dbReference type="SMART" id="SM00338">
    <property type="entry name" value="BRLZ"/>
    <property type="match status" value="1"/>
</dbReference>
<reference evidence="9" key="1">
    <citation type="submission" date="2015-10" db="EMBL/GenBank/DDBJ databases">
        <authorList>
            <person name="Regsiter A."/>
            <person name="william w."/>
        </authorList>
    </citation>
    <scope>NUCLEOTIDE SEQUENCE</scope>
    <source>
        <strain evidence="9">Montdore</strain>
    </source>
</reference>
<dbReference type="GO" id="GO:0003677">
    <property type="term" value="F:DNA binding"/>
    <property type="evidence" value="ECO:0007669"/>
    <property type="project" value="UniProtKB-KW"/>
</dbReference>
<keyword evidence="5" id="KW-0804">Transcription</keyword>
<feature type="region of interest" description="Disordered" evidence="7">
    <location>
        <begin position="196"/>
        <end position="253"/>
    </location>
</feature>
<keyword evidence="3" id="KW-0805">Transcription regulation</keyword>
<keyword evidence="10" id="KW-1185">Reference proteome</keyword>
<evidence type="ECO:0000256" key="3">
    <source>
        <dbReference type="ARBA" id="ARBA00023015"/>
    </source>
</evidence>
<organism evidence="9 10">
    <name type="scientific">Tuber aestivum</name>
    <name type="common">summer truffle</name>
    <dbReference type="NCBI Taxonomy" id="59557"/>
    <lineage>
        <taxon>Eukaryota</taxon>
        <taxon>Fungi</taxon>
        <taxon>Dikarya</taxon>
        <taxon>Ascomycota</taxon>
        <taxon>Pezizomycotina</taxon>
        <taxon>Pezizomycetes</taxon>
        <taxon>Pezizales</taxon>
        <taxon>Tuberaceae</taxon>
        <taxon>Tuber</taxon>
    </lineage>
</organism>
<dbReference type="GO" id="GO:0003700">
    <property type="term" value="F:DNA-binding transcription factor activity"/>
    <property type="evidence" value="ECO:0007669"/>
    <property type="project" value="InterPro"/>
</dbReference>
<dbReference type="AlphaFoldDB" id="A0A292Q1B2"/>
<evidence type="ECO:0000256" key="5">
    <source>
        <dbReference type="ARBA" id="ARBA00023163"/>
    </source>
</evidence>
<evidence type="ECO:0000259" key="8">
    <source>
        <dbReference type="PROSITE" id="PS50217"/>
    </source>
</evidence>
<feature type="compositionally biased region" description="Basic and acidic residues" evidence="7">
    <location>
        <begin position="305"/>
        <end position="314"/>
    </location>
</feature>
<evidence type="ECO:0000313" key="9">
    <source>
        <dbReference type="EMBL" id="CUS12523.1"/>
    </source>
</evidence>
<proteinExistence type="inferred from homology"/>
<evidence type="ECO:0000256" key="1">
    <source>
        <dbReference type="ARBA" id="ARBA00004123"/>
    </source>
</evidence>
<dbReference type="InterPro" id="IPR004827">
    <property type="entry name" value="bZIP"/>
</dbReference>
<comment type="subcellular location">
    <subcellularLocation>
        <location evidence="1">Nucleus</location>
    </subcellularLocation>
</comment>
<dbReference type="CDD" id="cd14686">
    <property type="entry name" value="bZIP"/>
    <property type="match status" value="1"/>
</dbReference>
<feature type="region of interest" description="Disordered" evidence="7">
    <location>
        <begin position="641"/>
        <end position="660"/>
    </location>
</feature>
<dbReference type="GO" id="GO:0005634">
    <property type="term" value="C:nucleus"/>
    <property type="evidence" value="ECO:0007669"/>
    <property type="project" value="UniProtKB-SubCell"/>
</dbReference>
<name>A0A292Q1B2_9PEZI</name>
<dbReference type="Pfam" id="PF03131">
    <property type="entry name" value="bZIP_Maf"/>
    <property type="match status" value="1"/>
</dbReference>
<keyword evidence="6" id="KW-0539">Nucleus</keyword>
<evidence type="ECO:0000256" key="6">
    <source>
        <dbReference type="ARBA" id="ARBA00023242"/>
    </source>
</evidence>
<protein>
    <recommendedName>
        <fullName evidence="8">BZIP domain-containing protein</fullName>
    </recommendedName>
</protein>
<sequence length="660" mass="73122">MASTYPYSMDHYIQPGSLSLDTRRQQQQQWLDDDESSILDDTILDSNNNLLDSALDMSPIDRRRPSLLETNAIFSPSNDWDFEDHDMGLSAGPADDNSPVPAATFEHSNGTNNPFIKLEQAQPAFAQQNGSWSSNHGASGSCTPTVYDNNAFPNTAFEDGSAYLAPTLGGAGPAGAFGSDIHITPHATVFQGAGAVSSIPSTPAQKDWAQASSAEGHDSQPMQKRMRPQSPAPRAHSPLHVMRRDGIRKKNARFDIPAERTLMNIDQLIARSQDDNEIKELKQQKRLLRNRQAALDSRQRKKQHTERLEEEKKLHSAVIQDLEDKLNAMSMQEEQMHQRMETLMREREFLAHKVETVQMEKEDIVRDHTIETRDLRKKNTYLEGQVQKMQEALDRAPMAHAPSSSGFSDNFNLDSDFDLDTDYWNNDPMSIQSSDIAPIKSEKIQPRDAEKPAAAPGLLLIVSSCRMFLLLCGAFVASSKTSVPSLPPLPKQLQSASADVLNNIFQDAGVTPIEAGRVESADVSSTSDTWIVAKSSVPQMVGLDSSLAMLNAQLDKPSSEQQHDSFMQLTAAEYNDVTSNNFLRDPEPVARNRRHLDEGLASMRNKPTAADVYTRSLLWDKVDAEVVRRFAAFAQRAQAQQARQASSNDCEPSGYGDSAV</sequence>
<feature type="region of interest" description="Disordered" evidence="7">
    <location>
        <begin position="290"/>
        <end position="314"/>
    </location>
</feature>
<comment type="similarity">
    <text evidence="2">Belongs to the bZIP family.</text>
</comment>
<dbReference type="InterPro" id="IPR046347">
    <property type="entry name" value="bZIP_sf"/>
</dbReference>
<evidence type="ECO:0000256" key="4">
    <source>
        <dbReference type="ARBA" id="ARBA00023125"/>
    </source>
</evidence>
<dbReference type="Proteomes" id="UP001412239">
    <property type="component" value="Unassembled WGS sequence"/>
</dbReference>
<feature type="domain" description="BZIP" evidence="8">
    <location>
        <begin position="280"/>
        <end position="343"/>
    </location>
</feature>
<dbReference type="SUPFAM" id="SSF57959">
    <property type="entry name" value="Leucine zipper domain"/>
    <property type="match status" value="1"/>
</dbReference>
<dbReference type="EMBL" id="LN890989">
    <property type="protein sequence ID" value="CUS12523.1"/>
    <property type="molecule type" value="Genomic_DNA"/>
</dbReference>
<accession>A0A292Q1B2</accession>
<dbReference type="InterPro" id="IPR004826">
    <property type="entry name" value="bZIP_Maf"/>
</dbReference>
<dbReference type="Gene3D" id="1.20.5.170">
    <property type="match status" value="1"/>
</dbReference>
<dbReference type="PROSITE" id="PS50217">
    <property type="entry name" value="BZIP"/>
    <property type="match status" value="1"/>
</dbReference>
<keyword evidence="4" id="KW-0238">DNA-binding</keyword>
<evidence type="ECO:0000256" key="2">
    <source>
        <dbReference type="ARBA" id="ARBA00007163"/>
    </source>
</evidence>
<dbReference type="PANTHER" id="PTHR47416">
    <property type="entry name" value="BASIC-LEUCINE ZIPPER TRANSCRIPTION FACTOR F-RELATED"/>
    <property type="match status" value="1"/>
</dbReference>
<evidence type="ECO:0000256" key="7">
    <source>
        <dbReference type="SAM" id="MobiDB-lite"/>
    </source>
</evidence>
<dbReference type="PANTHER" id="PTHR47416:SF8">
    <property type="entry name" value="BASIC-LEUCINE ZIPPER TRANSCRIPTION FACTOR E-RELATED"/>
    <property type="match status" value="1"/>
</dbReference>